<dbReference type="AlphaFoldDB" id="A0A0E9W751"/>
<reference evidence="1" key="2">
    <citation type="journal article" date="2015" name="Fish Shellfish Immunol.">
        <title>Early steps in the European eel (Anguilla anguilla)-Vibrio vulnificus interaction in the gills: Role of the RtxA13 toxin.</title>
        <authorList>
            <person name="Callol A."/>
            <person name="Pajuelo D."/>
            <person name="Ebbesson L."/>
            <person name="Teles M."/>
            <person name="MacKenzie S."/>
            <person name="Amaro C."/>
        </authorList>
    </citation>
    <scope>NUCLEOTIDE SEQUENCE</scope>
</reference>
<proteinExistence type="predicted"/>
<dbReference type="EMBL" id="GBXM01022390">
    <property type="protein sequence ID" value="JAH86187.1"/>
    <property type="molecule type" value="Transcribed_RNA"/>
</dbReference>
<reference evidence="1" key="1">
    <citation type="submission" date="2014-11" db="EMBL/GenBank/DDBJ databases">
        <authorList>
            <person name="Amaro Gonzalez C."/>
        </authorList>
    </citation>
    <scope>NUCLEOTIDE SEQUENCE</scope>
</reference>
<organism evidence="1">
    <name type="scientific">Anguilla anguilla</name>
    <name type="common">European freshwater eel</name>
    <name type="synonym">Muraena anguilla</name>
    <dbReference type="NCBI Taxonomy" id="7936"/>
    <lineage>
        <taxon>Eukaryota</taxon>
        <taxon>Metazoa</taxon>
        <taxon>Chordata</taxon>
        <taxon>Craniata</taxon>
        <taxon>Vertebrata</taxon>
        <taxon>Euteleostomi</taxon>
        <taxon>Actinopterygii</taxon>
        <taxon>Neopterygii</taxon>
        <taxon>Teleostei</taxon>
        <taxon>Anguilliformes</taxon>
        <taxon>Anguillidae</taxon>
        <taxon>Anguilla</taxon>
    </lineage>
</organism>
<name>A0A0E9W751_ANGAN</name>
<accession>A0A0E9W751</accession>
<evidence type="ECO:0000313" key="1">
    <source>
        <dbReference type="EMBL" id="JAH86187.1"/>
    </source>
</evidence>
<sequence>MLLSSNQYSFTVLPLLRAAKTVKSSFQS</sequence>
<protein>
    <submittedName>
        <fullName evidence="1">Uncharacterized protein</fullName>
    </submittedName>
</protein>